<dbReference type="EMBL" id="LRGB01012592">
    <property type="protein sequence ID" value="KZR99808.1"/>
    <property type="molecule type" value="Genomic_DNA"/>
</dbReference>
<keyword evidence="3" id="KW-1185">Reference proteome</keyword>
<feature type="region of interest" description="Disordered" evidence="1">
    <location>
        <begin position="1"/>
        <end position="145"/>
    </location>
</feature>
<feature type="compositionally biased region" description="Polar residues" evidence="1">
    <location>
        <begin position="83"/>
        <end position="105"/>
    </location>
</feature>
<evidence type="ECO:0000313" key="3">
    <source>
        <dbReference type="Proteomes" id="UP000076858"/>
    </source>
</evidence>
<sequence>PPPAVSSSSGGVSNSPSNASTPVGSSSTTAQPPAGSAGAQVTGSSPLSVIGSSIQPVSPPTPPTPPALKMMSPISQQQQQQQLNNVLSSMNPSRLAVSSTSNGVTSYLEGKGQSSHQSAPSFYFQPKTKKNKVEMKKKRPSFVVA</sequence>
<accession>A0A164H7Q1</accession>
<feature type="compositionally biased region" description="Low complexity" evidence="1">
    <location>
        <begin position="1"/>
        <end position="20"/>
    </location>
</feature>
<feature type="compositionally biased region" description="Polar residues" evidence="1">
    <location>
        <begin position="39"/>
        <end position="56"/>
    </location>
</feature>
<gene>
    <name evidence="2" type="ORF">APZ42_004188</name>
</gene>
<comment type="caution">
    <text evidence="2">The sequence shown here is derived from an EMBL/GenBank/DDBJ whole genome shotgun (WGS) entry which is preliminary data.</text>
</comment>
<dbReference type="OrthoDB" id="10067219at2759"/>
<feature type="compositionally biased region" description="Polar residues" evidence="1">
    <location>
        <begin position="21"/>
        <end position="31"/>
    </location>
</feature>
<reference evidence="2 3" key="1">
    <citation type="submission" date="2016-03" db="EMBL/GenBank/DDBJ databases">
        <title>EvidentialGene: Evidence-directed Construction of Genes on Genomes.</title>
        <authorList>
            <person name="Gilbert D.G."/>
            <person name="Choi J.-H."/>
            <person name="Mockaitis K."/>
            <person name="Colbourne J."/>
            <person name="Pfrender M."/>
        </authorList>
    </citation>
    <scope>NUCLEOTIDE SEQUENCE [LARGE SCALE GENOMIC DNA]</scope>
    <source>
        <strain evidence="2 3">Xinb3</strain>
        <tissue evidence="2">Complete organism</tissue>
    </source>
</reference>
<organism evidence="2 3">
    <name type="scientific">Daphnia magna</name>
    <dbReference type="NCBI Taxonomy" id="35525"/>
    <lineage>
        <taxon>Eukaryota</taxon>
        <taxon>Metazoa</taxon>
        <taxon>Ecdysozoa</taxon>
        <taxon>Arthropoda</taxon>
        <taxon>Crustacea</taxon>
        <taxon>Branchiopoda</taxon>
        <taxon>Diplostraca</taxon>
        <taxon>Cladocera</taxon>
        <taxon>Anomopoda</taxon>
        <taxon>Daphniidae</taxon>
        <taxon>Daphnia</taxon>
    </lineage>
</organism>
<name>A0A164H7Q1_9CRUS</name>
<protein>
    <submittedName>
        <fullName evidence="2">Uncharacterized protein</fullName>
    </submittedName>
</protein>
<feature type="non-terminal residue" evidence="2">
    <location>
        <position position="1"/>
    </location>
</feature>
<dbReference type="AlphaFoldDB" id="A0A164H7Q1"/>
<dbReference type="Proteomes" id="UP000076858">
    <property type="component" value="Unassembled WGS sequence"/>
</dbReference>
<proteinExistence type="predicted"/>
<feature type="compositionally biased region" description="Pro residues" evidence="1">
    <location>
        <begin position="57"/>
        <end position="66"/>
    </location>
</feature>
<evidence type="ECO:0000313" key="2">
    <source>
        <dbReference type="EMBL" id="KZR99808.1"/>
    </source>
</evidence>
<evidence type="ECO:0000256" key="1">
    <source>
        <dbReference type="SAM" id="MobiDB-lite"/>
    </source>
</evidence>
<feature type="compositionally biased region" description="Basic residues" evidence="1">
    <location>
        <begin position="127"/>
        <end position="145"/>
    </location>
</feature>